<dbReference type="OrthoDB" id="5538558at2759"/>
<name>A0A066V906_TILAU</name>
<gene>
    <name evidence="1" type="ORF">K437DRAFT_270714</name>
</gene>
<dbReference type="Proteomes" id="UP000027361">
    <property type="component" value="Unassembled WGS sequence"/>
</dbReference>
<dbReference type="Pfam" id="PF13279">
    <property type="entry name" value="4HBT_2"/>
    <property type="match status" value="1"/>
</dbReference>
<dbReference type="EMBL" id="JMSN01000127">
    <property type="protein sequence ID" value="KDN37941.1"/>
    <property type="molecule type" value="Genomic_DNA"/>
</dbReference>
<dbReference type="HOGENOM" id="CLU_109000_0_0_1"/>
<dbReference type="InParanoid" id="A0A066V906"/>
<dbReference type="PANTHER" id="PTHR31793">
    <property type="entry name" value="4-HYDROXYBENZOYL-COA THIOESTERASE FAMILY MEMBER"/>
    <property type="match status" value="1"/>
</dbReference>
<dbReference type="InterPro" id="IPR050563">
    <property type="entry name" value="4-hydroxybenzoyl-CoA_TE"/>
</dbReference>
<reference evidence="1 2" key="1">
    <citation type="submission" date="2014-05" db="EMBL/GenBank/DDBJ databases">
        <title>Draft genome sequence of a rare smut relative, Tilletiaria anomala UBC 951.</title>
        <authorList>
            <consortium name="DOE Joint Genome Institute"/>
            <person name="Toome M."/>
            <person name="Kuo A."/>
            <person name="Henrissat B."/>
            <person name="Lipzen A."/>
            <person name="Tritt A."/>
            <person name="Yoshinaga Y."/>
            <person name="Zane M."/>
            <person name="Barry K."/>
            <person name="Grigoriev I.V."/>
            <person name="Spatafora J.W."/>
            <person name="Aimea M.C."/>
        </authorList>
    </citation>
    <scope>NUCLEOTIDE SEQUENCE [LARGE SCALE GENOMIC DNA]</scope>
    <source>
        <strain evidence="1 2">UBC 951</strain>
    </source>
</reference>
<protein>
    <submittedName>
        <fullName evidence="1">Thioesterase/thiol ester dehydrase-isomerase</fullName>
    </submittedName>
</protein>
<evidence type="ECO:0000313" key="1">
    <source>
        <dbReference type="EMBL" id="KDN37941.1"/>
    </source>
</evidence>
<accession>A0A066V906</accession>
<comment type="caution">
    <text evidence="1">The sequence shown here is derived from an EMBL/GenBank/DDBJ whole genome shotgun (WGS) entry which is preliminary data.</text>
</comment>
<dbReference type="SUPFAM" id="SSF54637">
    <property type="entry name" value="Thioesterase/thiol ester dehydrase-isomerase"/>
    <property type="match status" value="1"/>
</dbReference>
<dbReference type="RefSeq" id="XP_013240544.1">
    <property type="nucleotide sequence ID" value="XM_013385090.1"/>
</dbReference>
<keyword evidence="1" id="KW-0413">Isomerase</keyword>
<dbReference type="GeneID" id="25266198"/>
<dbReference type="CDD" id="cd00586">
    <property type="entry name" value="4HBT"/>
    <property type="match status" value="1"/>
</dbReference>
<sequence length="213" mass="24111">MQAAPTYALRRSIHDARSFGTSAVALSISDAGTQKLTWQKAQYEADLAKGKTFLVERGYDIESMHITPVVWGHHDAFRHVNNVHYLRWFESGRMDFAAKLAEKLSQERAQDIIQGTGKSFILAGANIRYRRPVVYPDTIIIAQSILLPIAPSRDRFMLRGAAYSLKQKTIVCTCDQDCVSYDYNTLKKVPLEDDLYDLLQGKGMYDTVAMLKQ</sequence>
<proteinExistence type="predicted"/>
<organism evidence="1 2">
    <name type="scientific">Tilletiaria anomala (strain ATCC 24038 / CBS 436.72 / UBC 951)</name>
    <dbReference type="NCBI Taxonomy" id="1037660"/>
    <lineage>
        <taxon>Eukaryota</taxon>
        <taxon>Fungi</taxon>
        <taxon>Dikarya</taxon>
        <taxon>Basidiomycota</taxon>
        <taxon>Ustilaginomycotina</taxon>
        <taxon>Exobasidiomycetes</taxon>
        <taxon>Georgefischeriales</taxon>
        <taxon>Tilletiariaceae</taxon>
        <taxon>Tilletiaria</taxon>
    </lineage>
</organism>
<keyword evidence="2" id="KW-1185">Reference proteome</keyword>
<dbReference type="Gene3D" id="3.10.129.10">
    <property type="entry name" value="Hotdog Thioesterase"/>
    <property type="match status" value="1"/>
</dbReference>
<dbReference type="InterPro" id="IPR029069">
    <property type="entry name" value="HotDog_dom_sf"/>
</dbReference>
<dbReference type="PANTHER" id="PTHR31793:SF39">
    <property type="entry name" value="THIOESTERASE_THIOL ESTER DEHYDRASE-ISOMERASE"/>
    <property type="match status" value="1"/>
</dbReference>
<dbReference type="GO" id="GO:0016853">
    <property type="term" value="F:isomerase activity"/>
    <property type="evidence" value="ECO:0007669"/>
    <property type="project" value="UniProtKB-KW"/>
</dbReference>
<evidence type="ECO:0000313" key="2">
    <source>
        <dbReference type="Proteomes" id="UP000027361"/>
    </source>
</evidence>
<dbReference type="AlphaFoldDB" id="A0A066V906"/>
<dbReference type="OMA" id="YLRWFES"/>
<dbReference type="GO" id="GO:0047617">
    <property type="term" value="F:fatty acyl-CoA hydrolase activity"/>
    <property type="evidence" value="ECO:0007669"/>
    <property type="project" value="TreeGrafter"/>
</dbReference>